<dbReference type="CDD" id="cd03017">
    <property type="entry name" value="PRX_BCP"/>
    <property type="match status" value="1"/>
</dbReference>
<dbReference type="PANTHER" id="PTHR42801:SF4">
    <property type="entry name" value="AHPC_TSA FAMILY PROTEIN"/>
    <property type="match status" value="1"/>
</dbReference>
<feature type="domain" description="Thioredoxin" evidence="14">
    <location>
        <begin position="2"/>
        <end position="154"/>
    </location>
</feature>
<comment type="catalytic activity">
    <reaction evidence="12">
        <text>a hydroperoxide + [thioredoxin]-dithiol = an alcohol + [thioredoxin]-disulfide + H2O</text>
        <dbReference type="Rhea" id="RHEA:62620"/>
        <dbReference type="Rhea" id="RHEA-COMP:10698"/>
        <dbReference type="Rhea" id="RHEA-COMP:10700"/>
        <dbReference type="ChEBI" id="CHEBI:15377"/>
        <dbReference type="ChEBI" id="CHEBI:29950"/>
        <dbReference type="ChEBI" id="CHEBI:30879"/>
        <dbReference type="ChEBI" id="CHEBI:35924"/>
        <dbReference type="ChEBI" id="CHEBI:50058"/>
        <dbReference type="EC" id="1.11.1.24"/>
    </reaction>
</comment>
<evidence type="ECO:0000256" key="10">
    <source>
        <dbReference type="ARBA" id="ARBA00038489"/>
    </source>
</evidence>
<evidence type="ECO:0000256" key="6">
    <source>
        <dbReference type="ARBA" id="ARBA00023002"/>
    </source>
</evidence>
<dbReference type="InterPro" id="IPR050924">
    <property type="entry name" value="Peroxiredoxin_BCP/PrxQ"/>
</dbReference>
<keyword evidence="8" id="KW-0676">Redox-active center</keyword>
<evidence type="ECO:0000259" key="14">
    <source>
        <dbReference type="PROSITE" id="PS51352"/>
    </source>
</evidence>
<dbReference type="EMBL" id="LUKY01000033">
    <property type="protein sequence ID" value="OIZ94307.1"/>
    <property type="molecule type" value="Genomic_DNA"/>
</dbReference>
<dbReference type="Pfam" id="PF00578">
    <property type="entry name" value="AhpC-TSA"/>
    <property type="match status" value="1"/>
</dbReference>
<dbReference type="FunFam" id="3.40.30.10:FF:000007">
    <property type="entry name" value="Thioredoxin-dependent thiol peroxidase"/>
    <property type="match status" value="1"/>
</dbReference>
<dbReference type="GO" id="GO:0045454">
    <property type="term" value="P:cell redox homeostasis"/>
    <property type="evidence" value="ECO:0007669"/>
    <property type="project" value="TreeGrafter"/>
</dbReference>
<dbReference type="GO" id="GO:0008379">
    <property type="term" value="F:thioredoxin peroxidase activity"/>
    <property type="evidence" value="ECO:0007669"/>
    <property type="project" value="TreeGrafter"/>
</dbReference>
<keyword evidence="16" id="KW-1185">Reference proteome</keyword>
<sequence>MLVINKPAPDFSLPATSGKMIDLKSLLGKNVVLYFYPKDCTSGCTQEGKDFSENYKKFASLNTIILGVSRDSLKLHKKFKTEQQFPFELLSDVDEKVCHLYSVLKEKMMYGKKTRGIERSTFLIDKQGILCQEWRQVKVPGHVVAVLQAVAELS</sequence>
<evidence type="ECO:0000256" key="1">
    <source>
        <dbReference type="ARBA" id="ARBA00003330"/>
    </source>
</evidence>
<proteinExistence type="inferred from homology"/>
<evidence type="ECO:0000256" key="5">
    <source>
        <dbReference type="ARBA" id="ARBA00022862"/>
    </source>
</evidence>
<gene>
    <name evidence="15" type="ORF">A1D18_05545</name>
</gene>
<keyword evidence="6" id="KW-0560">Oxidoreductase</keyword>
<dbReference type="STRING" id="1225476.A1D18_05545"/>
<evidence type="ECO:0000256" key="9">
    <source>
        <dbReference type="ARBA" id="ARBA00032824"/>
    </source>
</evidence>
<evidence type="ECO:0000256" key="3">
    <source>
        <dbReference type="ARBA" id="ARBA00013017"/>
    </source>
</evidence>
<feature type="active site" description="Cysteine sulfenic acid (-SOH) intermediate; for peroxidase activity" evidence="13">
    <location>
        <position position="44"/>
    </location>
</feature>
<evidence type="ECO:0000256" key="13">
    <source>
        <dbReference type="PIRSR" id="PIRSR000239-1"/>
    </source>
</evidence>
<dbReference type="EC" id="1.11.1.24" evidence="3"/>
<dbReference type="GO" id="GO:0034599">
    <property type="term" value="P:cellular response to oxidative stress"/>
    <property type="evidence" value="ECO:0007669"/>
    <property type="project" value="TreeGrafter"/>
</dbReference>
<dbReference type="Proteomes" id="UP000183924">
    <property type="component" value="Unassembled WGS sequence"/>
</dbReference>
<dbReference type="GO" id="GO:0005737">
    <property type="term" value="C:cytoplasm"/>
    <property type="evidence" value="ECO:0007669"/>
    <property type="project" value="TreeGrafter"/>
</dbReference>
<dbReference type="InterPro" id="IPR013766">
    <property type="entry name" value="Thioredoxin_domain"/>
</dbReference>
<dbReference type="PANTHER" id="PTHR42801">
    <property type="entry name" value="THIOREDOXIN-DEPENDENT PEROXIDE REDUCTASE"/>
    <property type="match status" value="1"/>
</dbReference>
<dbReference type="Gene3D" id="3.40.30.10">
    <property type="entry name" value="Glutaredoxin"/>
    <property type="match status" value="1"/>
</dbReference>
<dbReference type="InterPro" id="IPR000866">
    <property type="entry name" value="AhpC/TSA"/>
</dbReference>
<evidence type="ECO:0000256" key="7">
    <source>
        <dbReference type="ARBA" id="ARBA00023157"/>
    </source>
</evidence>
<reference evidence="15 16" key="1">
    <citation type="submission" date="2016-03" db="EMBL/GenBank/DDBJ databases">
        <title>Comparative genomics of Rickettsiella.</title>
        <authorList>
            <person name="Chandler C."/>
            <person name="Wang Y."/>
        </authorList>
    </citation>
    <scope>NUCLEOTIDE SEQUENCE [LARGE SCALE GENOMIC DNA]</scope>
    <source>
        <strain evidence="15 16">RCFS May 2013</strain>
    </source>
</reference>
<protein>
    <recommendedName>
        <fullName evidence="3">thioredoxin-dependent peroxiredoxin</fullName>
        <ecNumber evidence="3">1.11.1.24</ecNumber>
    </recommendedName>
    <alternativeName>
        <fullName evidence="9">Thioredoxin peroxidase</fullName>
    </alternativeName>
    <alternativeName>
        <fullName evidence="11">Thioredoxin-dependent peroxiredoxin Bcp</fullName>
    </alternativeName>
</protein>
<dbReference type="PROSITE" id="PS51352">
    <property type="entry name" value="THIOREDOXIN_2"/>
    <property type="match status" value="1"/>
</dbReference>
<dbReference type="PIRSF" id="PIRSF000239">
    <property type="entry name" value="AHPC"/>
    <property type="match status" value="1"/>
</dbReference>
<comment type="subunit">
    <text evidence="2">Monomer.</text>
</comment>
<keyword evidence="5" id="KW-0049">Antioxidant</keyword>
<comment type="similarity">
    <text evidence="10">Belongs to the peroxiredoxin family. BCP/PrxQ subfamily.</text>
</comment>
<evidence type="ECO:0000256" key="11">
    <source>
        <dbReference type="ARBA" id="ARBA00042639"/>
    </source>
</evidence>
<evidence type="ECO:0000256" key="2">
    <source>
        <dbReference type="ARBA" id="ARBA00011245"/>
    </source>
</evidence>
<keyword evidence="4" id="KW-0575">Peroxidase</keyword>
<dbReference type="InterPro" id="IPR036249">
    <property type="entry name" value="Thioredoxin-like_sf"/>
</dbReference>
<dbReference type="InterPro" id="IPR024706">
    <property type="entry name" value="Peroxiredoxin_AhpC-typ"/>
</dbReference>
<evidence type="ECO:0000313" key="16">
    <source>
        <dbReference type="Proteomes" id="UP000183924"/>
    </source>
</evidence>
<name>A0A1J8P5R1_9COXI</name>
<dbReference type="OrthoDB" id="9812811at2"/>
<dbReference type="SUPFAM" id="SSF52833">
    <property type="entry name" value="Thioredoxin-like"/>
    <property type="match status" value="1"/>
</dbReference>
<evidence type="ECO:0000256" key="4">
    <source>
        <dbReference type="ARBA" id="ARBA00022559"/>
    </source>
</evidence>
<evidence type="ECO:0000256" key="12">
    <source>
        <dbReference type="ARBA" id="ARBA00049091"/>
    </source>
</evidence>
<comment type="caution">
    <text evidence="15">The sequence shown here is derived from an EMBL/GenBank/DDBJ whole genome shotgun (WGS) entry which is preliminary data.</text>
</comment>
<keyword evidence="7" id="KW-1015">Disulfide bond</keyword>
<dbReference type="AlphaFoldDB" id="A0A1J8P5R1"/>
<comment type="function">
    <text evidence="1">Thiol-specific peroxidase that catalyzes the reduction of hydrogen peroxide and organic hydroperoxides to water and alcohols, respectively. Plays a role in cell protection against oxidative stress by detoxifying peroxides and as sensor of hydrogen peroxide-mediated signaling events.</text>
</comment>
<evidence type="ECO:0000256" key="8">
    <source>
        <dbReference type="ARBA" id="ARBA00023284"/>
    </source>
</evidence>
<accession>A0A1J8P5R1</accession>
<dbReference type="RefSeq" id="WP_071662799.1">
    <property type="nucleotide sequence ID" value="NZ_LUKY01000033.1"/>
</dbReference>
<organism evidence="15 16">
    <name type="scientific">Candidatus Rickettsiella isopodorum</name>
    <dbReference type="NCBI Taxonomy" id="1225476"/>
    <lineage>
        <taxon>Bacteria</taxon>
        <taxon>Pseudomonadati</taxon>
        <taxon>Pseudomonadota</taxon>
        <taxon>Gammaproteobacteria</taxon>
        <taxon>Legionellales</taxon>
        <taxon>Coxiellaceae</taxon>
        <taxon>Rickettsiella</taxon>
    </lineage>
</organism>
<evidence type="ECO:0000313" key="15">
    <source>
        <dbReference type="EMBL" id="OIZ94307.1"/>
    </source>
</evidence>